<dbReference type="GO" id="GO:0003951">
    <property type="term" value="F:NAD+ kinase activity"/>
    <property type="evidence" value="ECO:0007669"/>
    <property type="project" value="InterPro"/>
</dbReference>
<dbReference type="PANTHER" id="PTHR40697:SF2">
    <property type="entry name" value="ATP-NAD KINASE-RELATED"/>
    <property type="match status" value="1"/>
</dbReference>
<dbReference type="InterPro" id="IPR039065">
    <property type="entry name" value="AcoX-like"/>
</dbReference>
<name>A0A3B0Y5G8_9ZZZZ</name>
<dbReference type="InterPro" id="IPR002504">
    <property type="entry name" value="NADK"/>
</dbReference>
<protein>
    <submittedName>
        <fullName evidence="1">Uncharacterized protein SO_3077</fullName>
    </submittedName>
</protein>
<feature type="non-terminal residue" evidence="1">
    <location>
        <position position="255"/>
    </location>
</feature>
<dbReference type="InterPro" id="IPR017438">
    <property type="entry name" value="ATP-NAD_kinase_N"/>
</dbReference>
<dbReference type="AlphaFoldDB" id="A0A3B0Y5G8"/>
<dbReference type="InterPro" id="IPR016064">
    <property type="entry name" value="NAD/diacylglycerol_kinase_sf"/>
</dbReference>
<dbReference type="Pfam" id="PF01513">
    <property type="entry name" value="NAD_kinase"/>
    <property type="match status" value="1"/>
</dbReference>
<reference evidence="1" key="1">
    <citation type="submission" date="2018-06" db="EMBL/GenBank/DDBJ databases">
        <authorList>
            <person name="Zhirakovskaya E."/>
        </authorList>
    </citation>
    <scope>NUCLEOTIDE SEQUENCE</scope>
</reference>
<evidence type="ECO:0000313" key="1">
    <source>
        <dbReference type="EMBL" id="VAW70602.1"/>
    </source>
</evidence>
<proteinExistence type="predicted"/>
<dbReference type="Gene3D" id="3.40.50.10330">
    <property type="entry name" value="Probable inorganic polyphosphate/atp-NAD kinase, domain 1"/>
    <property type="match status" value="1"/>
</dbReference>
<dbReference type="PANTHER" id="PTHR40697">
    <property type="entry name" value="ACETOIN CATABOLISM PROTEIN X"/>
    <property type="match status" value="1"/>
</dbReference>
<sequence>MSLNLANSMRKQLLKLGLIINPLAGIGGRVGLKGSDGEDIQQLAMQRGAIALAQARMAQALACIVPCKEQVHIYTAAHDMGENLCQRLGFTYTVVSEAPAEHTCASDTEQAVRQCAQQGVDLLIFAGGDGTARNIYHALQQVESHTVAPVIGVPAGCKIHSSVYAVTPAHAGELLALIIKGRALSLGEASVMDIDEEAFRQGRVKARLHGYLNVPAENQFMQNMKDGGVTHEALALQDIAVGIIETMEEESVYLL</sequence>
<dbReference type="EMBL" id="UOFJ01000535">
    <property type="protein sequence ID" value="VAW70602.1"/>
    <property type="molecule type" value="Genomic_DNA"/>
</dbReference>
<accession>A0A3B0Y5G8</accession>
<dbReference type="SUPFAM" id="SSF111331">
    <property type="entry name" value="NAD kinase/diacylglycerol kinase-like"/>
    <property type="match status" value="1"/>
</dbReference>
<organism evidence="1">
    <name type="scientific">hydrothermal vent metagenome</name>
    <dbReference type="NCBI Taxonomy" id="652676"/>
    <lineage>
        <taxon>unclassified sequences</taxon>
        <taxon>metagenomes</taxon>
        <taxon>ecological metagenomes</taxon>
    </lineage>
</organism>
<dbReference type="GO" id="GO:0006741">
    <property type="term" value="P:NADP+ biosynthetic process"/>
    <property type="evidence" value="ECO:0007669"/>
    <property type="project" value="InterPro"/>
</dbReference>
<gene>
    <name evidence="1" type="ORF">MNBD_GAMMA10-399</name>
</gene>